<evidence type="ECO:0000256" key="1">
    <source>
        <dbReference type="ARBA" id="ARBA00004604"/>
    </source>
</evidence>
<evidence type="ECO:0000256" key="6">
    <source>
        <dbReference type="ARBA" id="ARBA00023242"/>
    </source>
</evidence>
<evidence type="ECO:0000256" key="3">
    <source>
        <dbReference type="ARBA" id="ARBA00022517"/>
    </source>
</evidence>
<comment type="subunit">
    <text evidence="9">Associates with 90S and pre-40S pre-ribosomal particles.</text>
</comment>
<evidence type="ECO:0000313" key="11">
    <source>
        <dbReference type="EMBL" id="SCU78218.1"/>
    </source>
</evidence>
<dbReference type="GO" id="GO:0030686">
    <property type="term" value="C:90S preribosome"/>
    <property type="evidence" value="ECO:0007669"/>
    <property type="project" value="TreeGrafter"/>
</dbReference>
<comment type="similarity">
    <text evidence="2 9">Belongs to the RRP36 family.</text>
</comment>
<dbReference type="GO" id="GO:0000462">
    <property type="term" value="P:maturation of SSU-rRNA from tricistronic rRNA transcript (SSU-rRNA, 5.8S rRNA, LSU-rRNA)"/>
    <property type="evidence" value="ECO:0007669"/>
    <property type="project" value="TreeGrafter"/>
</dbReference>
<keyword evidence="4 9" id="KW-0698">rRNA processing</keyword>
<evidence type="ECO:0000256" key="4">
    <source>
        <dbReference type="ARBA" id="ARBA00022552"/>
    </source>
</evidence>
<dbReference type="OrthoDB" id="448446at2759"/>
<keyword evidence="12" id="KW-1185">Reference proteome</keyword>
<keyword evidence="3 9" id="KW-0690">Ribosome biogenesis</keyword>
<reference evidence="11 12" key="1">
    <citation type="submission" date="2016-03" db="EMBL/GenBank/DDBJ databases">
        <authorList>
            <person name="Devillers H."/>
        </authorList>
    </citation>
    <scope>NUCLEOTIDE SEQUENCE [LARGE SCALE GENOMIC DNA]</scope>
    <source>
        <strain evidence="11">CBS 11717</strain>
    </source>
</reference>
<name>A0A1G4INY8_9SACH</name>
<evidence type="ECO:0000256" key="5">
    <source>
        <dbReference type="ARBA" id="ARBA00023054"/>
    </source>
</evidence>
<dbReference type="Pfam" id="PF06102">
    <property type="entry name" value="RRP36"/>
    <property type="match status" value="1"/>
</dbReference>
<protein>
    <recommendedName>
        <fullName evidence="9">rRNA biogenesis protein RRP36</fullName>
    </recommendedName>
</protein>
<dbReference type="PANTHER" id="PTHR21738:SF0">
    <property type="entry name" value="RIBOSOMAL RNA PROCESSING PROTEIN 36 HOMOLOG"/>
    <property type="match status" value="1"/>
</dbReference>
<organism evidence="11 12">
    <name type="scientific">Lachancea mirantina</name>
    <dbReference type="NCBI Taxonomy" id="1230905"/>
    <lineage>
        <taxon>Eukaryota</taxon>
        <taxon>Fungi</taxon>
        <taxon>Dikarya</taxon>
        <taxon>Ascomycota</taxon>
        <taxon>Saccharomycotina</taxon>
        <taxon>Saccharomycetes</taxon>
        <taxon>Saccharomycetales</taxon>
        <taxon>Saccharomycetaceae</taxon>
        <taxon>Lachancea</taxon>
    </lineage>
</organism>
<comment type="subcellular location">
    <subcellularLocation>
        <location evidence="1 9">Nucleus</location>
        <location evidence="1 9">Nucleolus</location>
    </subcellularLocation>
</comment>
<keyword evidence="7 9" id="KW-0687">Ribonucleoprotein</keyword>
<feature type="compositionally biased region" description="Basic residues" evidence="10">
    <location>
        <begin position="118"/>
        <end position="129"/>
    </location>
</feature>
<evidence type="ECO:0000256" key="8">
    <source>
        <dbReference type="ARBA" id="ARBA00025053"/>
    </source>
</evidence>
<evidence type="ECO:0000256" key="7">
    <source>
        <dbReference type="ARBA" id="ARBA00023274"/>
    </source>
</evidence>
<dbReference type="PANTHER" id="PTHR21738">
    <property type="entry name" value="RIBOSOMAL RNA PROCESSING PROTEIN 36 HOMOLOG"/>
    <property type="match status" value="1"/>
</dbReference>
<dbReference type="AlphaFoldDB" id="A0A1G4INY8"/>
<dbReference type="Proteomes" id="UP000191024">
    <property type="component" value="Chromosome A"/>
</dbReference>
<keyword evidence="6 9" id="KW-0539">Nucleus</keyword>
<feature type="compositionally biased region" description="Basic and acidic residues" evidence="10">
    <location>
        <begin position="72"/>
        <end position="91"/>
    </location>
</feature>
<gene>
    <name evidence="11" type="ORF">LAMI_0A03862G</name>
</gene>
<proteinExistence type="inferred from homology"/>
<accession>A0A1G4INY8</accession>
<evidence type="ECO:0000256" key="10">
    <source>
        <dbReference type="SAM" id="MobiDB-lite"/>
    </source>
</evidence>
<evidence type="ECO:0000313" key="12">
    <source>
        <dbReference type="Proteomes" id="UP000191024"/>
    </source>
</evidence>
<dbReference type="GO" id="GO:0005730">
    <property type="term" value="C:nucleolus"/>
    <property type="evidence" value="ECO:0007669"/>
    <property type="project" value="UniProtKB-SubCell"/>
</dbReference>
<comment type="function">
    <text evidence="8 9">Component of the 90S pre-ribosome involved in the maturation of rRNAs. Required for early cleavages of the pre-RNAs in the 40S ribosomal subunit maturation pathway.</text>
</comment>
<dbReference type="EMBL" id="LT598462">
    <property type="protein sequence ID" value="SCU78218.1"/>
    <property type="molecule type" value="Genomic_DNA"/>
</dbReference>
<feature type="compositionally biased region" description="Acidic residues" evidence="10">
    <location>
        <begin position="96"/>
        <end position="108"/>
    </location>
</feature>
<dbReference type="STRING" id="1230905.A0A1G4INY8"/>
<evidence type="ECO:0000256" key="2">
    <source>
        <dbReference type="ARBA" id="ARBA00009418"/>
    </source>
</evidence>
<keyword evidence="5" id="KW-0175">Coiled coil</keyword>
<feature type="compositionally biased region" description="Basic and acidic residues" evidence="10">
    <location>
        <begin position="51"/>
        <end position="63"/>
    </location>
</feature>
<sequence>MTSPYEPMRPVYEPDESYASDNAVGGGYGGARRGNDSGDDEMSSLSFGALKKAEAQLEDENRSLKLRKRSVREKDVSPMVRKQEKPKREAVVSDSSESEDSSPDEAFFEEEKTFDHQRRSKKSAKKSKHRPAEKSSKKPVSRIRDIPGLSGPKSMNTNLYQDVRFDKSRGRSENFEQVRKNYKFLDDYRQREIEELSSVLGNRKLMNRIDPTEKEDMEAQLRSMKSKLQTLQNRDLERDVLRDYEQKINEGNKSKYHLKQSEKRKVVQKWKFEHMKAKQREKVMERKRKKRLGKEFKQFAFHER</sequence>
<evidence type="ECO:0000256" key="9">
    <source>
        <dbReference type="RuleBase" id="RU368027"/>
    </source>
</evidence>
<feature type="region of interest" description="Disordered" evidence="10">
    <location>
        <begin position="1"/>
        <end position="165"/>
    </location>
</feature>
<dbReference type="InterPro" id="IPR009292">
    <property type="entry name" value="RRP36"/>
</dbReference>